<dbReference type="SMART" id="SM00448">
    <property type="entry name" value="REC"/>
    <property type="match status" value="1"/>
</dbReference>
<feature type="modified residue" description="4-aspartylphosphate" evidence="5">
    <location>
        <position position="63"/>
    </location>
</feature>
<dbReference type="SUPFAM" id="SSF52172">
    <property type="entry name" value="CheY-like"/>
    <property type="match status" value="1"/>
</dbReference>
<protein>
    <submittedName>
        <fullName evidence="8">DNA-binding response regulator</fullName>
    </submittedName>
</protein>
<dbReference type="PROSITE" id="PS50930">
    <property type="entry name" value="HTH_LYTTR"/>
    <property type="match status" value="1"/>
</dbReference>
<feature type="domain" description="Response regulatory" evidence="6">
    <location>
        <begin position="4"/>
        <end position="130"/>
    </location>
</feature>
<dbReference type="GO" id="GO:0000156">
    <property type="term" value="F:phosphorelay response regulator activity"/>
    <property type="evidence" value="ECO:0007669"/>
    <property type="project" value="InterPro"/>
</dbReference>
<organism evidence="8">
    <name type="scientific">Companilactobacillus formosensis</name>
    <dbReference type="NCBI Taxonomy" id="1617889"/>
    <lineage>
        <taxon>Bacteria</taxon>
        <taxon>Bacillati</taxon>
        <taxon>Bacillota</taxon>
        <taxon>Bacilli</taxon>
        <taxon>Lactobacillales</taxon>
        <taxon>Lactobacillaceae</taxon>
        <taxon>Companilactobacillus</taxon>
    </lineage>
</organism>
<evidence type="ECO:0000259" key="7">
    <source>
        <dbReference type="PROSITE" id="PS50930"/>
    </source>
</evidence>
<dbReference type="Pfam" id="PF04397">
    <property type="entry name" value="LytTR"/>
    <property type="match status" value="1"/>
</dbReference>
<dbReference type="Pfam" id="PF00072">
    <property type="entry name" value="Response_reg"/>
    <property type="match status" value="1"/>
</dbReference>
<dbReference type="PROSITE" id="PS50110">
    <property type="entry name" value="RESPONSE_REGULATORY"/>
    <property type="match status" value="1"/>
</dbReference>
<evidence type="ECO:0000256" key="3">
    <source>
        <dbReference type="ARBA" id="ARBA00023159"/>
    </source>
</evidence>
<dbReference type="InterPro" id="IPR007492">
    <property type="entry name" value="LytTR_DNA-bd_dom"/>
</dbReference>
<evidence type="ECO:0000313" key="8">
    <source>
        <dbReference type="EMBL" id="POH37833.1"/>
    </source>
</evidence>
<dbReference type="InterPro" id="IPR001789">
    <property type="entry name" value="Sig_transdc_resp-reg_receiver"/>
</dbReference>
<dbReference type="SMART" id="SM00850">
    <property type="entry name" value="LytTR"/>
    <property type="match status" value="1"/>
</dbReference>
<dbReference type="PANTHER" id="PTHR37299">
    <property type="entry name" value="TRANSCRIPTIONAL REGULATOR-RELATED"/>
    <property type="match status" value="1"/>
</dbReference>
<evidence type="ECO:0000256" key="1">
    <source>
        <dbReference type="ARBA" id="ARBA00022490"/>
    </source>
</evidence>
<evidence type="ECO:0000256" key="4">
    <source>
        <dbReference type="ARBA" id="ARBA00037164"/>
    </source>
</evidence>
<accession>A0A2P4R9A8</accession>
<dbReference type="PANTHER" id="PTHR37299:SF3">
    <property type="entry name" value="STAGE 0 SPORULATION PROTEIN A HOMOLOG"/>
    <property type="match status" value="1"/>
</dbReference>
<comment type="caution">
    <text evidence="8">The sequence shown here is derived from an EMBL/GenBank/DDBJ whole genome shotgun (WGS) entry which is preliminary data.</text>
</comment>
<comment type="function">
    <text evidence="4">Required for high-level post-exponential phase expression of a series of secreted proteins.</text>
</comment>
<keyword evidence="1" id="KW-0963">Cytoplasm</keyword>
<dbReference type="AlphaFoldDB" id="A0A2P4R9A8"/>
<evidence type="ECO:0000259" key="6">
    <source>
        <dbReference type="PROSITE" id="PS50110"/>
    </source>
</evidence>
<feature type="domain" description="HTH LytTR-type" evidence="7">
    <location>
        <begin position="148"/>
        <end position="249"/>
    </location>
</feature>
<keyword evidence="8" id="KW-0238">DNA-binding</keyword>
<name>A0A2P4R9A8_9LACO</name>
<evidence type="ECO:0000256" key="2">
    <source>
        <dbReference type="ARBA" id="ARBA00023012"/>
    </source>
</evidence>
<dbReference type="EMBL" id="PPWZ01000008">
    <property type="protein sequence ID" value="POH37833.1"/>
    <property type="molecule type" value="Genomic_DNA"/>
</dbReference>
<dbReference type="InterPro" id="IPR011006">
    <property type="entry name" value="CheY-like_superfamily"/>
</dbReference>
<keyword evidence="3" id="KW-0010">Activator</keyword>
<dbReference type="Gene3D" id="2.40.50.1020">
    <property type="entry name" value="LytTr DNA-binding domain"/>
    <property type="match status" value="1"/>
</dbReference>
<gene>
    <name evidence="8" type="ORF">C2R26_01055</name>
</gene>
<dbReference type="Gene3D" id="3.40.50.2300">
    <property type="match status" value="1"/>
</dbReference>
<keyword evidence="2" id="KW-0902">Two-component regulatory system</keyword>
<reference evidence="8" key="1">
    <citation type="submission" date="2018-01" db="EMBL/GenBank/DDBJ databases">
        <title>Genome sequnecing of Lactobacillus formosensis KACC 18721.</title>
        <authorList>
            <person name="Kim S.-J."/>
            <person name="Heo J."/>
        </authorList>
    </citation>
    <scope>NUCLEOTIDE SEQUENCE</scope>
    <source>
        <strain evidence="8">KACC 18721</strain>
    </source>
</reference>
<evidence type="ECO:0000256" key="5">
    <source>
        <dbReference type="PROSITE-ProRule" id="PRU00169"/>
    </source>
</evidence>
<proteinExistence type="predicted"/>
<keyword evidence="5" id="KW-0597">Phosphoprotein</keyword>
<sequence>MLLNIIICEDNKALRTYYQYMIKEYIKTHPGVDMKIILSTANPKEVTLYMESHPHDTKFFLLDIEFPESKMRGIDLATSIRQQDLNAKIVFITTHEELTPMIFERKVEPLDYISKEIGLEAIKSKLFQDLEVTINRLVPSNQKNKTTFNFRIGPKPYEFEINQINYFESYENTHNVFLHSTNEIIEFPDTLKTIETKLPNFYRAHKSLLVNPDNIKSIDSNNQKLVFIDNTTCDISRRKLAILKKHYHIAN</sequence>
<dbReference type="InterPro" id="IPR046947">
    <property type="entry name" value="LytR-like"/>
</dbReference>
<dbReference type="GO" id="GO:0003677">
    <property type="term" value="F:DNA binding"/>
    <property type="evidence" value="ECO:0007669"/>
    <property type="project" value="UniProtKB-KW"/>
</dbReference>